<reference evidence="7" key="1">
    <citation type="submission" date="2016-08" db="EMBL/GenBank/DDBJ databases">
        <authorList>
            <person name="Loux V."/>
            <person name="Rue O."/>
        </authorList>
    </citation>
    <scope>NUCLEOTIDE SEQUENCE [LARGE SCALE GENOMIC DNA]</scope>
    <source>
        <strain evidence="7">INRA Bc05-F1</strain>
    </source>
</reference>
<organism evidence="6 7">
    <name type="scientific">Bacillus wiedmannii</name>
    <dbReference type="NCBI Taxonomy" id="1890302"/>
    <lineage>
        <taxon>Bacteria</taxon>
        <taxon>Bacillati</taxon>
        <taxon>Bacillota</taxon>
        <taxon>Bacilli</taxon>
        <taxon>Bacillales</taxon>
        <taxon>Bacillaceae</taxon>
        <taxon>Bacillus</taxon>
        <taxon>Bacillus cereus group</taxon>
    </lineage>
</organism>
<evidence type="ECO:0000259" key="5">
    <source>
        <dbReference type="PROSITE" id="PS50901"/>
    </source>
</evidence>
<dbReference type="Proteomes" id="UP000196052">
    <property type="component" value="Unassembled WGS sequence"/>
</dbReference>
<keyword evidence="4" id="KW-0812">Transmembrane</keyword>
<dbReference type="InterPro" id="IPR002543">
    <property type="entry name" value="FtsK_dom"/>
</dbReference>
<evidence type="ECO:0000313" key="7">
    <source>
        <dbReference type="Proteomes" id="UP000196052"/>
    </source>
</evidence>
<dbReference type="InterPro" id="IPR050206">
    <property type="entry name" value="FtsK/SpoIIIE/SftA"/>
</dbReference>
<feature type="domain" description="FtsK" evidence="5">
    <location>
        <begin position="219"/>
        <end position="404"/>
    </location>
</feature>
<dbReference type="PROSITE" id="PS50901">
    <property type="entry name" value="FTSK"/>
    <property type="match status" value="1"/>
</dbReference>
<keyword evidence="1 3" id="KW-0547">Nucleotide-binding</keyword>
<dbReference type="GO" id="GO:0003677">
    <property type="term" value="F:DNA binding"/>
    <property type="evidence" value="ECO:0007669"/>
    <property type="project" value="InterPro"/>
</dbReference>
<dbReference type="AlphaFoldDB" id="A0A1C3ZDI1"/>
<gene>
    <name evidence="6" type="ORF">BC05F1_00293</name>
</gene>
<proteinExistence type="predicted"/>
<name>A0A1C3ZDI1_9BACI</name>
<sequence>MKQNALTNIINKNSDWHEVVYPQRKNKLLKYFLVLFILMLTIFFVKVSNAIPPLIIDIPVIHGYMSFNGFVDLLIIVFWAVSIYKSIRFYFNFVKDRKSWIANNLAYMIDTLKLYDEDYFEVIKEDRVVKEKRIVRVIRISYNESEKYIYVRIMRDGDRFTKEATNLDENLEATLGMELETTNITVNYVEYTFLKYKDERINLASEISKSNGSDEIRITGNISYELHKVVHSLVVGGTGSGKSFFILGKIVSYLNLSPQADLRIVDPKKADLSLLRFVTGFEEKVATEANQICKMLREVVELMERRYSEYFDNVSAFGKTYRDFNLPVVIVIFDEFSAFMHSVDKKIAKEALDYVFQIVMKGRQAGVMIEILMQRPSADDLPTNIRAQMGFKAGLGAMDSIGYNMIFDTNNVEYKTVTEKGGGYIQLDGIHTAPVYFETPYIDKDFDFIAEIEKLMKNQQMADISHVAGVEYENTI</sequence>
<evidence type="ECO:0000256" key="4">
    <source>
        <dbReference type="SAM" id="Phobius"/>
    </source>
</evidence>
<evidence type="ECO:0000256" key="3">
    <source>
        <dbReference type="PROSITE-ProRule" id="PRU00289"/>
    </source>
</evidence>
<dbReference type="EMBL" id="FMBE01000005">
    <property type="protein sequence ID" value="SCB80414.1"/>
    <property type="molecule type" value="Genomic_DNA"/>
</dbReference>
<dbReference type="RefSeq" id="WP_258959545.1">
    <property type="nucleotide sequence ID" value="NZ_FMBE01000005.1"/>
</dbReference>
<dbReference type="InterPro" id="IPR027417">
    <property type="entry name" value="P-loop_NTPase"/>
</dbReference>
<dbReference type="GO" id="GO:0005524">
    <property type="term" value="F:ATP binding"/>
    <property type="evidence" value="ECO:0007669"/>
    <property type="project" value="UniProtKB-UniRule"/>
</dbReference>
<evidence type="ECO:0000256" key="2">
    <source>
        <dbReference type="ARBA" id="ARBA00022840"/>
    </source>
</evidence>
<evidence type="ECO:0000313" key="6">
    <source>
        <dbReference type="EMBL" id="SCB80414.1"/>
    </source>
</evidence>
<feature type="binding site" evidence="3">
    <location>
        <begin position="236"/>
        <end position="243"/>
    </location>
    <ligand>
        <name>ATP</name>
        <dbReference type="ChEBI" id="CHEBI:30616"/>
    </ligand>
</feature>
<keyword evidence="4" id="KW-1133">Transmembrane helix</keyword>
<dbReference type="Gene3D" id="3.40.50.300">
    <property type="entry name" value="P-loop containing nucleotide triphosphate hydrolases"/>
    <property type="match status" value="1"/>
</dbReference>
<dbReference type="PANTHER" id="PTHR22683:SF47">
    <property type="entry name" value="FTSK DOMAIN-CONTAINING PROTEIN YDCQ"/>
    <property type="match status" value="1"/>
</dbReference>
<feature type="transmembrane region" description="Helical" evidence="4">
    <location>
        <begin position="67"/>
        <end position="87"/>
    </location>
</feature>
<dbReference type="Pfam" id="PF01580">
    <property type="entry name" value="FtsK_SpoIIIE"/>
    <property type="match status" value="1"/>
</dbReference>
<accession>A0A1C3ZDI1</accession>
<feature type="transmembrane region" description="Helical" evidence="4">
    <location>
        <begin position="28"/>
        <end position="47"/>
    </location>
</feature>
<keyword evidence="4" id="KW-0472">Membrane</keyword>
<dbReference type="SUPFAM" id="SSF52540">
    <property type="entry name" value="P-loop containing nucleoside triphosphate hydrolases"/>
    <property type="match status" value="1"/>
</dbReference>
<keyword evidence="2 3" id="KW-0067">ATP-binding</keyword>
<protein>
    <recommendedName>
        <fullName evidence="5">FtsK domain-containing protein</fullName>
    </recommendedName>
</protein>
<dbReference type="PANTHER" id="PTHR22683">
    <property type="entry name" value="SPORULATION PROTEIN RELATED"/>
    <property type="match status" value="1"/>
</dbReference>
<evidence type="ECO:0000256" key="1">
    <source>
        <dbReference type="ARBA" id="ARBA00022741"/>
    </source>
</evidence>